<dbReference type="AlphaFoldDB" id="A0A1W1XPG2"/>
<evidence type="ECO:0000256" key="6">
    <source>
        <dbReference type="SAM" id="Phobius"/>
    </source>
</evidence>
<dbReference type="PANTHER" id="PTHR30294">
    <property type="entry name" value="MEMBRANE COMPONENT OF ABC TRANSPORTER YHHJ-RELATED"/>
    <property type="match status" value="1"/>
</dbReference>
<dbReference type="Gene3D" id="3.40.1710.10">
    <property type="entry name" value="abc type-2 transporter like domain"/>
    <property type="match status" value="1"/>
</dbReference>
<proteinExistence type="predicted"/>
<feature type="transmembrane region" description="Helical" evidence="6">
    <location>
        <begin position="20"/>
        <end position="40"/>
    </location>
</feature>
<organism evidence="8 9">
    <name type="scientific">Clostridium acidisoli DSM 12555</name>
    <dbReference type="NCBI Taxonomy" id="1121291"/>
    <lineage>
        <taxon>Bacteria</taxon>
        <taxon>Bacillati</taxon>
        <taxon>Bacillota</taxon>
        <taxon>Clostridia</taxon>
        <taxon>Eubacteriales</taxon>
        <taxon>Clostridiaceae</taxon>
        <taxon>Clostridium</taxon>
    </lineage>
</organism>
<comment type="subcellular location">
    <subcellularLocation>
        <location evidence="1">Cell membrane</location>
        <topology evidence="1">Multi-pass membrane protein</topology>
    </subcellularLocation>
</comment>
<evidence type="ECO:0000313" key="8">
    <source>
        <dbReference type="EMBL" id="SMC25786.1"/>
    </source>
</evidence>
<evidence type="ECO:0000256" key="5">
    <source>
        <dbReference type="ARBA" id="ARBA00023136"/>
    </source>
</evidence>
<sequence>MNKLIHLFLLDTKLLLKSKVFYFKLVLFPIVMILILGSVFSSSSKTILNSFDVAYYSDDSPVIAGKESLNLSETLKYSVFKSKDVKEIINLKEVNSYEEGKKLVSDGKAVALVYVPKNFTKNYLNGNKINISVLGDNNKSDYVSIVKTIINSFNKNISTIRVEQKEIIDELALNKKDVTEDKVNKLINDIQTTGNSSHEILKVSTSSNAKPIGIMEYESIAMVVMFSILTAFELAHSIVNDKLNNTMARIKSMPTTNLQYVLGKVLGVVFAITVQMTTVIVISRMAFRIKFGNIFEMLLVTIVYSFTIGMIVFCAGALAKDQMSISSFATPILWGFSFLGGSLVSKDSFPDSLAVIQKLIPNGKAINCYLKVCQGKGISDIYVDLIELVAIALVFLIIALLMLNEGKFKNVKKKDTLALKNNAI</sequence>
<dbReference type="GO" id="GO:0140359">
    <property type="term" value="F:ABC-type transporter activity"/>
    <property type="evidence" value="ECO:0007669"/>
    <property type="project" value="InterPro"/>
</dbReference>
<dbReference type="RefSeq" id="WP_084116397.1">
    <property type="nucleotide sequence ID" value="NZ_FWXH01000010.1"/>
</dbReference>
<keyword evidence="3 6" id="KW-0812">Transmembrane</keyword>
<feature type="transmembrane region" description="Helical" evidence="6">
    <location>
        <begin position="381"/>
        <end position="403"/>
    </location>
</feature>
<dbReference type="Proteomes" id="UP000192468">
    <property type="component" value="Unassembled WGS sequence"/>
</dbReference>
<evidence type="ECO:0000256" key="3">
    <source>
        <dbReference type="ARBA" id="ARBA00022692"/>
    </source>
</evidence>
<dbReference type="InterPro" id="IPR013525">
    <property type="entry name" value="ABC2_TM"/>
</dbReference>
<dbReference type="Pfam" id="PF12698">
    <property type="entry name" value="ABC2_membrane_3"/>
    <property type="match status" value="1"/>
</dbReference>
<keyword evidence="2" id="KW-1003">Cell membrane</keyword>
<evidence type="ECO:0000259" key="7">
    <source>
        <dbReference type="Pfam" id="PF12698"/>
    </source>
</evidence>
<feature type="domain" description="ABC-2 type transporter transmembrane" evidence="7">
    <location>
        <begin position="19"/>
        <end position="401"/>
    </location>
</feature>
<dbReference type="GO" id="GO:0005886">
    <property type="term" value="C:plasma membrane"/>
    <property type="evidence" value="ECO:0007669"/>
    <property type="project" value="UniProtKB-SubCell"/>
</dbReference>
<dbReference type="EMBL" id="FWXH01000010">
    <property type="protein sequence ID" value="SMC25786.1"/>
    <property type="molecule type" value="Genomic_DNA"/>
</dbReference>
<feature type="transmembrane region" description="Helical" evidence="6">
    <location>
        <begin position="294"/>
        <end position="319"/>
    </location>
</feature>
<evidence type="ECO:0000256" key="4">
    <source>
        <dbReference type="ARBA" id="ARBA00022989"/>
    </source>
</evidence>
<evidence type="ECO:0000313" key="9">
    <source>
        <dbReference type="Proteomes" id="UP000192468"/>
    </source>
</evidence>
<dbReference type="OrthoDB" id="3078158at2"/>
<evidence type="ECO:0000256" key="1">
    <source>
        <dbReference type="ARBA" id="ARBA00004651"/>
    </source>
</evidence>
<protein>
    <submittedName>
        <fullName evidence="8">ABC-2 type transport system permease protein</fullName>
    </submittedName>
</protein>
<keyword evidence="9" id="KW-1185">Reference proteome</keyword>
<keyword evidence="4 6" id="KW-1133">Transmembrane helix</keyword>
<evidence type="ECO:0000256" key="2">
    <source>
        <dbReference type="ARBA" id="ARBA00022475"/>
    </source>
</evidence>
<feature type="transmembrane region" description="Helical" evidence="6">
    <location>
        <begin position="259"/>
        <end position="282"/>
    </location>
</feature>
<dbReference type="STRING" id="1121291.SAMN02745134_02572"/>
<gene>
    <name evidence="8" type="ORF">SAMN02745134_02572</name>
</gene>
<feature type="transmembrane region" description="Helical" evidence="6">
    <location>
        <begin position="325"/>
        <end position="344"/>
    </location>
</feature>
<reference evidence="8 9" key="1">
    <citation type="submission" date="2017-04" db="EMBL/GenBank/DDBJ databases">
        <authorList>
            <person name="Afonso C.L."/>
            <person name="Miller P.J."/>
            <person name="Scott M.A."/>
            <person name="Spackman E."/>
            <person name="Goraichik I."/>
            <person name="Dimitrov K.M."/>
            <person name="Suarez D.L."/>
            <person name="Swayne D.E."/>
        </authorList>
    </citation>
    <scope>NUCLEOTIDE SEQUENCE [LARGE SCALE GENOMIC DNA]</scope>
    <source>
        <strain evidence="8 9">DSM 12555</strain>
    </source>
</reference>
<accession>A0A1W1XPG2</accession>
<keyword evidence="5 6" id="KW-0472">Membrane</keyword>
<dbReference type="InterPro" id="IPR051449">
    <property type="entry name" value="ABC-2_transporter_component"/>
</dbReference>
<feature type="transmembrane region" description="Helical" evidence="6">
    <location>
        <begin position="220"/>
        <end position="239"/>
    </location>
</feature>
<dbReference type="PANTHER" id="PTHR30294:SF48">
    <property type="entry name" value="LINEARMYCIN RESISTANCE PERMEASE PROTEIN LNRM"/>
    <property type="match status" value="1"/>
</dbReference>
<name>A0A1W1XPG2_9CLOT</name>